<dbReference type="OMA" id="YIRDAWK"/>
<evidence type="ECO:0000256" key="2">
    <source>
        <dbReference type="ARBA" id="ARBA00022980"/>
    </source>
</evidence>
<dbReference type="EMBL" id="JH370152">
    <property type="protein sequence ID" value="ELA41001.1"/>
    <property type="molecule type" value="Genomic_DNA"/>
</dbReference>
<gene>
    <name evidence="5" type="ORF">VICG_01960</name>
</gene>
<evidence type="ECO:0000256" key="1">
    <source>
        <dbReference type="ARBA" id="ARBA00006857"/>
    </source>
</evidence>
<dbReference type="InterPro" id="IPR012678">
    <property type="entry name" value="Ribosomal_uL23/eL15/eS24_sf"/>
</dbReference>
<proteinExistence type="inferred from homology"/>
<dbReference type="GO" id="GO:0003735">
    <property type="term" value="F:structural constituent of ribosome"/>
    <property type="evidence" value="ECO:0007669"/>
    <property type="project" value="InterPro"/>
</dbReference>
<evidence type="ECO:0000313" key="6">
    <source>
        <dbReference type="Proteomes" id="UP000011082"/>
    </source>
</evidence>
<comment type="similarity">
    <text evidence="1 4">Belongs to the eukaryotic ribosomal protein eL15 family.</text>
</comment>
<dbReference type="PANTHER" id="PTHR11847:SF4">
    <property type="entry name" value="LARGE RIBOSOMAL SUBUNIT PROTEIN EL15"/>
    <property type="match status" value="1"/>
</dbReference>
<dbReference type="FunFam" id="3.40.1120.10:FF:000001">
    <property type="entry name" value="Ribosomal protein L15"/>
    <property type="match status" value="1"/>
</dbReference>
<keyword evidence="6" id="KW-1185">Reference proteome</keyword>
<dbReference type="GO" id="GO:0022625">
    <property type="term" value="C:cytosolic large ribosomal subunit"/>
    <property type="evidence" value="ECO:0007669"/>
    <property type="project" value="TreeGrafter"/>
</dbReference>
<dbReference type="InterPro" id="IPR000439">
    <property type="entry name" value="Ribosomal_eL15"/>
</dbReference>
<dbReference type="InterPro" id="IPR024794">
    <property type="entry name" value="Rbsml_eL15_core_dom_sf"/>
</dbReference>
<evidence type="ECO:0000256" key="4">
    <source>
        <dbReference type="RuleBase" id="RU000663"/>
    </source>
</evidence>
<name>L2GJG1_VITCO</name>
<sequence>MSFTSILREIHRKKQSDVMRYLFRLSIVEARQRDPVHRKERPSFLERARVLGYKAKKGYCIYNVRVKKGNYPRYLKYNNGNTRGKCVNAGLHEIKPALRKQAEAEILVGKTCANLRVLNSYWVGQDYMYKYFEVICVDPNQECIRNDPKINWICNAVQKHRECRGLTSASKKSRGLGKGPKYNNTIGGSRRACWRRNNTLSLKRYR</sequence>
<dbReference type="RefSeq" id="XP_007605405.1">
    <property type="nucleotide sequence ID" value="XM_007605343.1"/>
</dbReference>
<protein>
    <recommendedName>
        <fullName evidence="4">Ribosomal protein L15</fullName>
    </recommendedName>
</protein>
<dbReference type="GeneID" id="19882670"/>
<keyword evidence="3 4" id="KW-0687">Ribonucleoprotein</keyword>
<evidence type="ECO:0000313" key="5">
    <source>
        <dbReference type="EMBL" id="ELA41001.1"/>
    </source>
</evidence>
<dbReference type="HOGENOM" id="CLU_080796_0_0_1"/>
<dbReference type="Proteomes" id="UP000011082">
    <property type="component" value="Unassembled WGS sequence"/>
</dbReference>
<organism evidence="5 6">
    <name type="scientific">Vittaforma corneae (strain ATCC 50505)</name>
    <name type="common">Microsporidian parasite</name>
    <name type="synonym">Nosema corneum</name>
    <dbReference type="NCBI Taxonomy" id="993615"/>
    <lineage>
        <taxon>Eukaryota</taxon>
        <taxon>Fungi</taxon>
        <taxon>Fungi incertae sedis</taxon>
        <taxon>Microsporidia</taxon>
        <taxon>Nosematidae</taxon>
        <taxon>Vittaforma</taxon>
    </lineage>
</organism>
<dbReference type="SMART" id="SM01384">
    <property type="entry name" value="Ribosomal_L15e"/>
    <property type="match status" value="1"/>
</dbReference>
<dbReference type="FunCoup" id="L2GJG1">
    <property type="interactions" value="198"/>
</dbReference>
<dbReference type="VEuPathDB" id="MicrosporidiaDB:VICG_01960"/>
<dbReference type="Pfam" id="PF00827">
    <property type="entry name" value="Ribosomal_L15e"/>
    <property type="match status" value="1"/>
</dbReference>
<keyword evidence="2 4" id="KW-0689">Ribosomal protein</keyword>
<accession>L2GJG1</accession>
<dbReference type="InParanoid" id="L2GJG1"/>
<dbReference type="OrthoDB" id="10255148at2759"/>
<evidence type="ECO:0000256" key="3">
    <source>
        <dbReference type="ARBA" id="ARBA00023274"/>
    </source>
</evidence>
<dbReference type="STRING" id="993615.L2GJG1"/>
<dbReference type="Gene3D" id="3.40.1120.10">
    <property type="entry name" value="Ribosomal protein l15e"/>
    <property type="match status" value="1"/>
</dbReference>
<dbReference type="PANTHER" id="PTHR11847">
    <property type="entry name" value="RIBOSOMAL PROTEIN L15"/>
    <property type="match status" value="1"/>
</dbReference>
<dbReference type="GO" id="GO:0003723">
    <property type="term" value="F:RNA binding"/>
    <property type="evidence" value="ECO:0007669"/>
    <property type="project" value="TreeGrafter"/>
</dbReference>
<dbReference type="SUPFAM" id="SSF54189">
    <property type="entry name" value="Ribosomal proteins S24e, L23 and L15e"/>
    <property type="match status" value="1"/>
</dbReference>
<dbReference type="AlphaFoldDB" id="L2GJG1"/>
<reference evidence="6" key="1">
    <citation type="submission" date="2011-05" db="EMBL/GenBank/DDBJ databases">
        <title>The genome sequence of Vittaforma corneae strain ATCC 50505.</title>
        <authorList>
            <consortium name="The Broad Institute Genome Sequencing Platform"/>
            <person name="Cuomo C."/>
            <person name="Didier E."/>
            <person name="Bowers L."/>
            <person name="Young S.K."/>
            <person name="Zeng Q."/>
            <person name="Gargeya S."/>
            <person name="Fitzgerald M."/>
            <person name="Haas B."/>
            <person name="Abouelleil A."/>
            <person name="Alvarado L."/>
            <person name="Arachchi H.M."/>
            <person name="Berlin A."/>
            <person name="Chapman S.B."/>
            <person name="Gearin G."/>
            <person name="Goldberg J."/>
            <person name="Griggs A."/>
            <person name="Gujja S."/>
            <person name="Hansen M."/>
            <person name="Heiman D."/>
            <person name="Howarth C."/>
            <person name="Larimer J."/>
            <person name="Lui A."/>
            <person name="MacDonald P.J.P."/>
            <person name="McCowen C."/>
            <person name="Montmayeur A."/>
            <person name="Murphy C."/>
            <person name="Neiman D."/>
            <person name="Pearson M."/>
            <person name="Priest M."/>
            <person name="Roberts A."/>
            <person name="Saif S."/>
            <person name="Shea T."/>
            <person name="Sisk P."/>
            <person name="Stolte C."/>
            <person name="Sykes S."/>
            <person name="Wortman J."/>
            <person name="Nusbaum C."/>
            <person name="Birren B."/>
        </authorList>
    </citation>
    <scope>NUCLEOTIDE SEQUENCE [LARGE SCALE GENOMIC DNA]</scope>
    <source>
        <strain evidence="6">ATCC 50505</strain>
    </source>
</reference>
<dbReference type="GO" id="GO:0002181">
    <property type="term" value="P:cytoplasmic translation"/>
    <property type="evidence" value="ECO:0007669"/>
    <property type="project" value="TreeGrafter"/>
</dbReference>